<evidence type="ECO:0000313" key="2">
    <source>
        <dbReference type="EMBL" id="SVA06793.1"/>
    </source>
</evidence>
<dbReference type="PROSITE" id="PS51257">
    <property type="entry name" value="PROKAR_LIPOPROTEIN"/>
    <property type="match status" value="1"/>
</dbReference>
<sequence>MKKLFYQILCLSLLFSCKSQLSPIELALNSNNEKILKVKKNISSHDLQIKLSVINNNKGKKKFNDYNYQIVEKNYFYPASTVKLPIAIFAMEKLNESPEINLDTPFKVENDSIITTIRKEIISVFSISSNESNNRLFEFLGQDYINEKLKQKGMRKSKIFHRLSIENSSDTKTKKLIFYPNDSLVVEFPNRNNKNLEKLNLNKLYKGIGHINNKGILISKPMDFSRRNYLPINELNHLIKLVFFPEKFKNKNKLKLEENQIEFLKKSMSILPKDAGYDREKYFDSYVKFFVYGDKKEINSDKIKIFNKVGSAYGYLTEGAYIKTDNISIILSATIKVNNNRIYNDDVYEYDSIGIPFFAELGREIIRIMQSK</sequence>
<dbReference type="Gene3D" id="3.40.710.10">
    <property type="entry name" value="DD-peptidase/beta-lactamase superfamily"/>
    <property type="match status" value="1"/>
</dbReference>
<proteinExistence type="predicted"/>
<evidence type="ECO:0000259" key="1">
    <source>
        <dbReference type="Pfam" id="PF13354"/>
    </source>
</evidence>
<dbReference type="InterPro" id="IPR045155">
    <property type="entry name" value="Beta-lactam_cat"/>
</dbReference>
<accession>A0A381SZI0</accession>
<dbReference type="Pfam" id="PF13354">
    <property type="entry name" value="Beta-lactamase2"/>
    <property type="match status" value="1"/>
</dbReference>
<feature type="domain" description="Beta-lactamase class A catalytic" evidence="1">
    <location>
        <begin position="67"/>
        <end position="167"/>
    </location>
</feature>
<reference evidence="2" key="1">
    <citation type="submission" date="2018-05" db="EMBL/GenBank/DDBJ databases">
        <authorList>
            <person name="Lanie J.A."/>
            <person name="Ng W.-L."/>
            <person name="Kazmierczak K.M."/>
            <person name="Andrzejewski T.M."/>
            <person name="Davidsen T.M."/>
            <person name="Wayne K.J."/>
            <person name="Tettelin H."/>
            <person name="Glass J.I."/>
            <person name="Rusch D."/>
            <person name="Podicherti R."/>
            <person name="Tsui H.-C.T."/>
            <person name="Winkler M.E."/>
        </authorList>
    </citation>
    <scope>NUCLEOTIDE SEQUENCE</scope>
</reference>
<dbReference type="GO" id="GO:0030655">
    <property type="term" value="P:beta-lactam antibiotic catabolic process"/>
    <property type="evidence" value="ECO:0007669"/>
    <property type="project" value="InterPro"/>
</dbReference>
<dbReference type="GO" id="GO:0008800">
    <property type="term" value="F:beta-lactamase activity"/>
    <property type="evidence" value="ECO:0007669"/>
    <property type="project" value="InterPro"/>
</dbReference>
<gene>
    <name evidence="2" type="ORF">METZ01_LOCUS59647</name>
</gene>
<name>A0A381SZI0_9ZZZZ</name>
<organism evidence="2">
    <name type="scientific">marine metagenome</name>
    <dbReference type="NCBI Taxonomy" id="408172"/>
    <lineage>
        <taxon>unclassified sequences</taxon>
        <taxon>metagenomes</taxon>
        <taxon>ecological metagenomes</taxon>
    </lineage>
</organism>
<protein>
    <recommendedName>
        <fullName evidence="1">Beta-lactamase class A catalytic domain-containing protein</fullName>
    </recommendedName>
</protein>
<dbReference type="InterPro" id="IPR012338">
    <property type="entry name" value="Beta-lactam/transpept-like"/>
</dbReference>
<dbReference type="SUPFAM" id="SSF56601">
    <property type="entry name" value="beta-lactamase/transpeptidase-like"/>
    <property type="match status" value="1"/>
</dbReference>
<dbReference type="AlphaFoldDB" id="A0A381SZI0"/>
<dbReference type="EMBL" id="UINC01003492">
    <property type="protein sequence ID" value="SVA06793.1"/>
    <property type="molecule type" value="Genomic_DNA"/>
</dbReference>